<organism evidence="1 2">
    <name type="scientific">Fusarium kuroshium</name>
    <dbReference type="NCBI Taxonomy" id="2010991"/>
    <lineage>
        <taxon>Eukaryota</taxon>
        <taxon>Fungi</taxon>
        <taxon>Dikarya</taxon>
        <taxon>Ascomycota</taxon>
        <taxon>Pezizomycotina</taxon>
        <taxon>Sordariomycetes</taxon>
        <taxon>Hypocreomycetidae</taxon>
        <taxon>Hypocreales</taxon>
        <taxon>Nectriaceae</taxon>
        <taxon>Fusarium</taxon>
        <taxon>Fusarium solani species complex</taxon>
    </lineage>
</organism>
<sequence>MFHERQDCTLHFFPLAIKKFAPSTRFESFQSRHFGVEDQFVNGLNKLLMKLLAPLPPIAGVGHVNAVEILVMLDEGADGIFGELVESCNSCRPRQKEVVLLGLPHVMTTLHNRLPGSEGSLRGFLPSCNCLTESQLLASAGVSSSLTQSRLDFHPPHLPSVYSTTTIYRHLPPYEGARTGPL</sequence>
<keyword evidence="2" id="KW-1185">Reference proteome</keyword>
<evidence type="ECO:0000313" key="2">
    <source>
        <dbReference type="Proteomes" id="UP000277212"/>
    </source>
</evidence>
<proteinExistence type="predicted"/>
<gene>
    <name evidence="1" type="ORF">CDV36_014361</name>
</gene>
<comment type="caution">
    <text evidence="1">The sequence shown here is derived from an EMBL/GenBank/DDBJ whole genome shotgun (WGS) entry which is preliminary data.</text>
</comment>
<evidence type="ECO:0000313" key="1">
    <source>
        <dbReference type="EMBL" id="RMJ04964.1"/>
    </source>
</evidence>
<name>A0A3M2RI99_9HYPO</name>
<accession>A0A3M2RI99</accession>
<dbReference type="EMBL" id="NKUJ01000451">
    <property type="protein sequence ID" value="RMJ04964.1"/>
    <property type="molecule type" value="Genomic_DNA"/>
</dbReference>
<protein>
    <submittedName>
        <fullName evidence="1">Uncharacterized protein</fullName>
    </submittedName>
</protein>
<dbReference type="Proteomes" id="UP000277212">
    <property type="component" value="Unassembled WGS sequence"/>
</dbReference>
<reference evidence="1 2" key="1">
    <citation type="submission" date="2017-06" db="EMBL/GenBank/DDBJ databases">
        <title>Comparative genomic analysis of Ambrosia Fusariam Clade fungi.</title>
        <authorList>
            <person name="Stajich J.E."/>
            <person name="Carrillo J."/>
            <person name="Kijimoto T."/>
            <person name="Eskalen A."/>
            <person name="O'Donnell K."/>
            <person name="Kasson M."/>
        </authorList>
    </citation>
    <scope>NUCLEOTIDE SEQUENCE [LARGE SCALE GENOMIC DNA]</scope>
    <source>
        <strain evidence="1">UCR3666</strain>
    </source>
</reference>
<dbReference type="AlphaFoldDB" id="A0A3M2RI99"/>